<feature type="region of interest" description="Disordered" evidence="3">
    <location>
        <begin position="127"/>
        <end position="170"/>
    </location>
</feature>
<feature type="region of interest" description="Disordered" evidence="3">
    <location>
        <begin position="1"/>
        <end position="43"/>
    </location>
</feature>
<name>B8LQ26_PICSI</name>
<feature type="compositionally biased region" description="Basic residues" evidence="3">
    <location>
        <begin position="131"/>
        <end position="144"/>
    </location>
</feature>
<dbReference type="SMART" id="SM00360">
    <property type="entry name" value="RRM"/>
    <property type="match status" value="1"/>
</dbReference>
<sequence>MRPRKASNKTPTPTPPKKTAATKAAKKSTTPKAQPLNDPDEDVMEQVKSVFVDGLQPTWNEEKVKEHFGKFGEIERVVLACNIQSAKRKDFGFVNYTTREAAIACIEAFSKDDELIDGDSKVKVKVSLAKPSHKGKLRKGKSKGTNKGDLKGGSKGVSQGHVLKKHSSSTTAGAVVDKGLLGKGGQPTLPSATHEILHILRQQAAWGQGHAAVSGVSVGGLQQVSLVPHIQSMSTVQGYGHALPGVKRPHPALDGISVNSRGNPRARLESTIAAGGSSYDLSARGQAYLSGFTGPSVGQVYHHPNIGAALGGPYPPGSASYVSIGLQGASAHGGRSGGASHGKR</sequence>
<dbReference type="InterPro" id="IPR000504">
    <property type="entry name" value="RRM_dom"/>
</dbReference>
<proteinExistence type="evidence at transcript level"/>
<dbReference type="PROSITE" id="PS50102">
    <property type="entry name" value="RRM"/>
    <property type="match status" value="1"/>
</dbReference>
<dbReference type="SUPFAM" id="SSF54928">
    <property type="entry name" value="RNA-binding domain, RBD"/>
    <property type="match status" value="1"/>
</dbReference>
<dbReference type="GO" id="GO:0003723">
    <property type="term" value="F:RNA binding"/>
    <property type="evidence" value="ECO:0007669"/>
    <property type="project" value="UniProtKB-UniRule"/>
</dbReference>
<dbReference type="OMA" id="HHPNIGA"/>
<keyword evidence="1 2" id="KW-0694">RNA-binding</keyword>
<evidence type="ECO:0000259" key="4">
    <source>
        <dbReference type="PROSITE" id="PS50102"/>
    </source>
</evidence>
<accession>B8LQ26</accession>
<dbReference type="InterPro" id="IPR035979">
    <property type="entry name" value="RBD_domain_sf"/>
</dbReference>
<evidence type="ECO:0000256" key="1">
    <source>
        <dbReference type="ARBA" id="ARBA00022884"/>
    </source>
</evidence>
<protein>
    <recommendedName>
        <fullName evidence="4">RRM domain-containing protein</fullName>
    </recommendedName>
</protein>
<organism evidence="5">
    <name type="scientific">Picea sitchensis</name>
    <name type="common">Sitka spruce</name>
    <name type="synonym">Pinus sitchensis</name>
    <dbReference type="NCBI Taxonomy" id="3332"/>
    <lineage>
        <taxon>Eukaryota</taxon>
        <taxon>Viridiplantae</taxon>
        <taxon>Streptophyta</taxon>
        <taxon>Embryophyta</taxon>
        <taxon>Tracheophyta</taxon>
        <taxon>Spermatophyta</taxon>
        <taxon>Pinopsida</taxon>
        <taxon>Pinidae</taxon>
        <taxon>Conifers I</taxon>
        <taxon>Pinales</taxon>
        <taxon>Pinaceae</taxon>
        <taxon>Picea</taxon>
    </lineage>
</organism>
<dbReference type="InterPro" id="IPR012677">
    <property type="entry name" value="Nucleotide-bd_a/b_plait_sf"/>
</dbReference>
<dbReference type="EMBL" id="EF677963">
    <property type="protein sequence ID" value="ABR17756.1"/>
    <property type="molecule type" value="mRNA"/>
</dbReference>
<dbReference type="PANTHER" id="PTHR21245">
    <property type="entry name" value="HETEROGENEOUS NUCLEAR RIBONUCLEOPROTEIN"/>
    <property type="match status" value="1"/>
</dbReference>
<evidence type="ECO:0000313" key="5">
    <source>
        <dbReference type="EMBL" id="ABR17756.1"/>
    </source>
</evidence>
<evidence type="ECO:0000256" key="3">
    <source>
        <dbReference type="SAM" id="MobiDB-lite"/>
    </source>
</evidence>
<dbReference type="Gene3D" id="3.30.70.330">
    <property type="match status" value="1"/>
</dbReference>
<feature type="domain" description="RRM" evidence="4">
    <location>
        <begin position="48"/>
        <end position="131"/>
    </location>
</feature>
<reference evidence="5" key="1">
    <citation type="submission" date="2007-06" db="EMBL/GenBank/DDBJ databases">
        <title>Full length cDNA sequences from Sitka Spruce (Picea sitchensis).</title>
        <authorList>
            <person name="Ralph S.G."/>
            <person name="Chun H.E."/>
            <person name="Liao N."/>
            <person name="Ali J."/>
            <person name="Reid K."/>
            <person name="Kolosova N."/>
            <person name="Cooper N."/>
            <person name="Cullis C."/>
            <person name="Jancsik S."/>
            <person name="Moore R."/>
            <person name="Mayo M."/>
            <person name="Wagner S."/>
            <person name="Holt R.A."/>
            <person name="Jones S.J.M."/>
            <person name="Marra M.A."/>
            <person name="Ritland C.E."/>
            <person name="Ritland K."/>
            <person name="Bohlmann J."/>
        </authorList>
    </citation>
    <scope>NUCLEOTIDE SEQUENCE</scope>
    <source>
        <tissue evidence="5">Bark</tissue>
    </source>
</reference>
<dbReference type="Pfam" id="PF00076">
    <property type="entry name" value="RRM_1"/>
    <property type="match status" value="1"/>
</dbReference>
<feature type="compositionally biased region" description="Low complexity" evidence="3">
    <location>
        <begin position="17"/>
        <end position="33"/>
    </location>
</feature>
<evidence type="ECO:0000256" key="2">
    <source>
        <dbReference type="PROSITE-ProRule" id="PRU00176"/>
    </source>
</evidence>
<dbReference type="AlphaFoldDB" id="B8LQ26"/>